<reference evidence="4 5" key="1">
    <citation type="submission" date="2019-08" db="EMBL/GenBank/DDBJ databases">
        <title>Draft genome sequences of two oriental melons (Cucumis melo L. var makuwa).</title>
        <authorList>
            <person name="Kwon S.-Y."/>
        </authorList>
    </citation>
    <scope>NUCLEOTIDE SEQUENCE [LARGE SCALE GENOMIC DNA]</scope>
    <source>
        <strain evidence="5">cv. Chang Bougi</strain>
        <strain evidence="4">cv. SW 3</strain>
        <tissue evidence="2">Leaf</tissue>
    </source>
</reference>
<dbReference type="Proteomes" id="UP000321947">
    <property type="component" value="Unassembled WGS sequence"/>
</dbReference>
<gene>
    <name evidence="3" type="ORF">E5676_scaffold717G00060</name>
    <name evidence="2" type="ORF">E6C27_scaffold222G001040</name>
</gene>
<dbReference type="PANTHER" id="PTHR34427:SF5">
    <property type="entry name" value="DUF4283 DOMAIN-CONTAINING PROTEIN"/>
    <property type="match status" value="1"/>
</dbReference>
<feature type="compositionally biased region" description="Polar residues" evidence="1">
    <location>
        <begin position="343"/>
        <end position="353"/>
    </location>
</feature>
<evidence type="ECO:0000256" key="1">
    <source>
        <dbReference type="SAM" id="MobiDB-lite"/>
    </source>
</evidence>
<evidence type="ECO:0000313" key="3">
    <source>
        <dbReference type="EMBL" id="TYK24451.1"/>
    </source>
</evidence>
<sequence>MITPKVEVEAKTRPTFLPNSNSEYRISPPIDYHKRPYGKAISKGSSSDSSYSSDTSSPVSLENVVVIVRRFFHDDWQKIMHNLKKQTEEDFTYTAFHAENALVNFKSLVPANLLYQNRGWSIVGKYFVRFEKWSYDTHATPKLIPSYEGGTTFRGIPLHIWNMQTFQQIGKACGGLIKVAEEAKASKNLIEVKLKIRYNYSGFLPTNIKIFDEKGNRFNIQTVSHSEGKWLIERNVQLHGTFKRQATTIFDEYNPDSEQFFFDGADAISLDNLSSNFNSRKSITPEKTSALKSVITRIDRNATSATAINEAAYNDNKLHEKAKMKVSFNSPSNKTNFFDLKTAPTNYSPSSNSPEKKQKVSRERSIKKKFSSLQYKIKVNQNKEDLKVQPIQIVAHKLDAVKKGLTLTIDLGELPILYPNKSTEDHHSSDNAEVIDITNTEVVPETLEMKMSSTEKINSSFEGESRKIKHTYRRHNYRKKDEKKKETDSEAFKLQLVSWLKESGLKLSAVNEIHYSTTSTNVLLNQMGIGLRSEGEGAPGHPL</sequence>
<evidence type="ECO:0000313" key="4">
    <source>
        <dbReference type="Proteomes" id="UP000321393"/>
    </source>
</evidence>
<feature type="compositionally biased region" description="Basic and acidic residues" evidence="1">
    <location>
        <begin position="354"/>
        <end position="364"/>
    </location>
</feature>
<dbReference type="PANTHER" id="PTHR34427">
    <property type="entry name" value="DUF4283 DOMAIN PROTEIN"/>
    <property type="match status" value="1"/>
</dbReference>
<proteinExistence type="predicted"/>
<name>A0A5A7UKN2_CUCMM</name>
<feature type="region of interest" description="Disordered" evidence="1">
    <location>
        <begin position="1"/>
        <end position="22"/>
    </location>
</feature>
<dbReference type="AlphaFoldDB" id="A0A5A7UKN2"/>
<protein>
    <submittedName>
        <fullName evidence="2">Uncharacterized protein</fullName>
    </submittedName>
</protein>
<organism evidence="2 4">
    <name type="scientific">Cucumis melo var. makuwa</name>
    <name type="common">Oriental melon</name>
    <dbReference type="NCBI Taxonomy" id="1194695"/>
    <lineage>
        <taxon>Eukaryota</taxon>
        <taxon>Viridiplantae</taxon>
        <taxon>Streptophyta</taxon>
        <taxon>Embryophyta</taxon>
        <taxon>Tracheophyta</taxon>
        <taxon>Spermatophyta</taxon>
        <taxon>Magnoliopsida</taxon>
        <taxon>eudicotyledons</taxon>
        <taxon>Gunneridae</taxon>
        <taxon>Pentapetalae</taxon>
        <taxon>rosids</taxon>
        <taxon>fabids</taxon>
        <taxon>Cucurbitales</taxon>
        <taxon>Cucurbitaceae</taxon>
        <taxon>Benincaseae</taxon>
        <taxon>Cucumis</taxon>
    </lineage>
</organism>
<accession>A0A5A7UKN2</accession>
<dbReference type="EMBL" id="SSTE01008485">
    <property type="protein sequence ID" value="KAA0055618.1"/>
    <property type="molecule type" value="Genomic_DNA"/>
</dbReference>
<feature type="compositionally biased region" description="Basic and acidic residues" evidence="1">
    <location>
        <begin position="1"/>
        <end position="12"/>
    </location>
</feature>
<feature type="region of interest" description="Disordered" evidence="1">
    <location>
        <begin position="339"/>
        <end position="365"/>
    </location>
</feature>
<comment type="caution">
    <text evidence="2">The sequence shown here is derived from an EMBL/GenBank/DDBJ whole genome shotgun (WGS) entry which is preliminary data.</text>
</comment>
<dbReference type="EMBL" id="SSTD01003916">
    <property type="protein sequence ID" value="TYK24451.1"/>
    <property type="molecule type" value="Genomic_DNA"/>
</dbReference>
<evidence type="ECO:0000313" key="2">
    <source>
        <dbReference type="EMBL" id="KAA0055618.1"/>
    </source>
</evidence>
<evidence type="ECO:0000313" key="5">
    <source>
        <dbReference type="Proteomes" id="UP000321947"/>
    </source>
</evidence>
<dbReference type="Proteomes" id="UP000321393">
    <property type="component" value="Unassembled WGS sequence"/>
</dbReference>
<dbReference type="OrthoDB" id="999103at2759"/>